<accession>A0ABQ6LXR9</accession>
<comment type="similarity">
    <text evidence="1">Belongs to the metallo-dependent hydrolases superfamily. ATZ/TRZ family.</text>
</comment>
<dbReference type="SUPFAM" id="SSF51338">
    <property type="entry name" value="Composite domain of metallo-dependent hydrolases"/>
    <property type="match status" value="1"/>
</dbReference>
<keyword evidence="5" id="KW-1185">Reference proteome</keyword>
<feature type="domain" description="Amidohydrolase-related" evidence="3">
    <location>
        <begin position="1"/>
        <end position="349"/>
    </location>
</feature>
<keyword evidence="2 4" id="KW-0378">Hydrolase</keyword>
<dbReference type="Pfam" id="PF01979">
    <property type="entry name" value="Amidohydro_1"/>
    <property type="match status" value="1"/>
</dbReference>
<dbReference type="Gene3D" id="2.30.40.10">
    <property type="entry name" value="Urease, subunit C, domain 1"/>
    <property type="match status" value="1"/>
</dbReference>
<dbReference type="InterPro" id="IPR011059">
    <property type="entry name" value="Metal-dep_hydrolase_composite"/>
</dbReference>
<dbReference type="GO" id="GO:0016787">
    <property type="term" value="F:hydrolase activity"/>
    <property type="evidence" value="ECO:0007669"/>
    <property type="project" value="UniProtKB-KW"/>
</dbReference>
<protein>
    <submittedName>
        <fullName evidence="4">TRZ/ATZ family hydrolase</fullName>
    </submittedName>
</protein>
<sequence>MPGLVNGHTHTSMTLFRGMVDDLDLMTWLNQYVFPLEGQFVDPEFVRIGTELACLEMIRGGTTTFVDMYFYPDVIADVTERCGLRAVVGAPMIDYPSPGFKGWEDSFAAGRAFVSARQGKHERITPAFAPHAPYTVVPEHLEQVLAAAKELNAPISMHLAEAPAETKMIRENYGTTPVAHVEELGMLDHTLIAAHMVQPTKAEIRMLPGHPVGAIHNPTSNLKLAAGIAPVPEMLAAGAKVGLGTDGAASNNDLDLWEEMRLAALLHKARLSDPTVMPAISALRMATSGGAAAIGMGESVGKLAPGMRADMIQVSLENTRLVPLYNVISHLVYAVKSDDVVTTVVSGKVLMENGRVLSLDAGKVRAAARQKAVEIAKAIAAGEKDRSSSE</sequence>
<evidence type="ECO:0000256" key="1">
    <source>
        <dbReference type="ARBA" id="ARBA00006745"/>
    </source>
</evidence>
<dbReference type="Proteomes" id="UP001224392">
    <property type="component" value="Unassembled WGS sequence"/>
</dbReference>
<organism evidence="4 5">
    <name type="scientific">Biformimicrobium ophioploci</name>
    <dbReference type="NCBI Taxonomy" id="3036711"/>
    <lineage>
        <taxon>Bacteria</taxon>
        <taxon>Pseudomonadati</taxon>
        <taxon>Pseudomonadota</taxon>
        <taxon>Gammaproteobacteria</taxon>
        <taxon>Cellvibrionales</taxon>
        <taxon>Microbulbiferaceae</taxon>
        <taxon>Biformimicrobium</taxon>
    </lineage>
</organism>
<proteinExistence type="inferred from homology"/>
<evidence type="ECO:0000313" key="5">
    <source>
        <dbReference type="Proteomes" id="UP001224392"/>
    </source>
</evidence>
<dbReference type="PANTHER" id="PTHR43794:SF11">
    <property type="entry name" value="AMIDOHYDROLASE-RELATED DOMAIN-CONTAINING PROTEIN"/>
    <property type="match status" value="1"/>
</dbReference>
<dbReference type="EMBL" id="BSYJ01000002">
    <property type="protein sequence ID" value="GMG86871.1"/>
    <property type="molecule type" value="Genomic_DNA"/>
</dbReference>
<dbReference type="InterPro" id="IPR006680">
    <property type="entry name" value="Amidohydro-rel"/>
</dbReference>
<evidence type="ECO:0000256" key="2">
    <source>
        <dbReference type="ARBA" id="ARBA00022801"/>
    </source>
</evidence>
<name>A0ABQ6LXR9_9GAMM</name>
<dbReference type="InterPro" id="IPR050287">
    <property type="entry name" value="MTA/SAH_deaminase"/>
</dbReference>
<dbReference type="InterPro" id="IPR032466">
    <property type="entry name" value="Metal_Hydrolase"/>
</dbReference>
<dbReference type="SUPFAM" id="SSF51556">
    <property type="entry name" value="Metallo-dependent hydrolases"/>
    <property type="match status" value="1"/>
</dbReference>
<gene>
    <name evidence="4" type="ORF">MNKW57_11920</name>
</gene>
<dbReference type="CDD" id="cd01298">
    <property type="entry name" value="ATZ_TRZ_like"/>
    <property type="match status" value="1"/>
</dbReference>
<dbReference type="PANTHER" id="PTHR43794">
    <property type="entry name" value="AMINOHYDROLASE SSNA-RELATED"/>
    <property type="match status" value="1"/>
</dbReference>
<reference evidence="4 5" key="1">
    <citation type="submission" date="2023-04" db="EMBL/GenBank/DDBJ databases">
        <title>Marinobulbifer ophiurae gen. nov., sp. Nov., isolate from tissue of brittle star Ophioplocus japonicus.</title>
        <authorList>
            <person name="Kawano K."/>
            <person name="Sawayama S."/>
            <person name="Nakagawa S."/>
        </authorList>
    </citation>
    <scope>NUCLEOTIDE SEQUENCE [LARGE SCALE GENOMIC DNA]</scope>
    <source>
        <strain evidence="4 5">NKW57</strain>
    </source>
</reference>
<dbReference type="Gene3D" id="3.20.20.140">
    <property type="entry name" value="Metal-dependent hydrolases"/>
    <property type="match status" value="1"/>
</dbReference>
<comment type="caution">
    <text evidence="4">The sequence shown here is derived from an EMBL/GenBank/DDBJ whole genome shotgun (WGS) entry which is preliminary data.</text>
</comment>
<evidence type="ECO:0000259" key="3">
    <source>
        <dbReference type="Pfam" id="PF01979"/>
    </source>
</evidence>
<evidence type="ECO:0000313" key="4">
    <source>
        <dbReference type="EMBL" id="GMG86871.1"/>
    </source>
</evidence>